<dbReference type="EMBL" id="CP019317">
    <property type="protein sequence ID" value="APX14278.1"/>
    <property type="molecule type" value="Genomic_DNA"/>
</dbReference>
<keyword evidence="2" id="KW-0614">Plasmid</keyword>
<dbReference type="InterPro" id="IPR050767">
    <property type="entry name" value="Sel1_AlgK"/>
</dbReference>
<gene>
    <name evidence="2" type="ORF">BWR18_20735</name>
</gene>
<feature type="chain" id="PRO_5012546422" description="Sel1 repeat family protein" evidence="1">
    <location>
        <begin position="19"/>
        <end position="910"/>
    </location>
</feature>
<dbReference type="Pfam" id="PF08238">
    <property type="entry name" value="Sel1"/>
    <property type="match status" value="4"/>
</dbReference>
<dbReference type="SMART" id="SM00671">
    <property type="entry name" value="SEL1"/>
    <property type="match status" value="4"/>
</dbReference>
<dbReference type="SUPFAM" id="SSF81901">
    <property type="entry name" value="HCP-like"/>
    <property type="match status" value="2"/>
</dbReference>
<proteinExistence type="predicted"/>
<feature type="signal peptide" evidence="1">
    <location>
        <begin position="1"/>
        <end position="18"/>
    </location>
</feature>
<dbReference type="OrthoDB" id="7802124at2"/>
<evidence type="ECO:0000313" key="3">
    <source>
        <dbReference type="Proteomes" id="UP000186336"/>
    </source>
</evidence>
<evidence type="ECO:0000313" key="2">
    <source>
        <dbReference type="EMBL" id="APX14278.1"/>
    </source>
</evidence>
<sequence>MFRALTLILALTPVAAHAQTVPLELDFLPPQIAPRDVCVPAPANPQQNDLTVEGTEDELTDRERIRYLRRDIRNYTTEDANRFFDFISALIERRSDIDETFTELDAAFARIELMLRAGRMQAMSDDGIVVQLRERVGDMTNTQRLVLSRYYQDGIGVDPDPAYAQALLREAAFGGNADALLEIARLEQEGRLVEGWDAPLDLTVNMAFGGILGGLDRGVCRRAARIAQEYIRGDLVAANPANALAWFRFAADLGGADAAWRVVEFHLNADAAQKDNIELRTYLERAVRLGVAVDDTAGAALVSSGALSEAELSQILGFNHSQDDRRTRASITPLLQLVVNIDGMEADDDGPFLQYLREIAEMPEAPGRVFDRLAGEVLVRKGRWAGEAEAIALLEEAVRRGDGPGQRRLARMLVRYRDDPAAVVRAENLLTEAVARHGVSQAMRDLDSLYRCQVNDAPRLALADPWAAAYRASGHANVTVSATDLLALSLDRSPEAIGKIQSLALDRRIQMVASHAQRVQANPLTSSAALRFWASELNRSDQALEAFAELEFELATTPAQRDLAIEFFRRVYLNNGVTSALDLAIALVEYNGRDSEIADEIVQLLTMAGNRGEGAAIRLLSRLQRATRTEADVYAEFAEKIDTRGDFLALMFAIPHISDRKVDDYIDRAVSLMTCGTKDADELGDAYAIRGDGDLSYHWRTIGLHFEGGHVLSKLRLSNRQMKLFDDGGAPNAVDRAERQLASNDPGARYRLIQLTANPDLTTYDPDAAVEHLLIAITSPDDAQTALIAEQFRLAPQDVRDRVLERVDITVMLERAAAAGDPDAAYELGMILRGSATTQSDLATSLKWLEQSAGQGHRDAMFEAGFALGMGLGRASDTDGATAWLDQADAIGHPEASALADRCASRTRDE</sequence>
<evidence type="ECO:0000256" key="1">
    <source>
        <dbReference type="SAM" id="SignalP"/>
    </source>
</evidence>
<accession>A0A1P8N222</accession>
<dbReference type="KEGG" id="tom:BWR18_20735"/>
<dbReference type="RefSeq" id="WP_076630786.1">
    <property type="nucleotide sequence ID" value="NZ_CP019317.1"/>
</dbReference>
<name>A0A1P8N222_9RHOB</name>
<reference evidence="2 3" key="1">
    <citation type="submission" date="2017-01" db="EMBL/GenBank/DDBJ databases">
        <title>Complete genome of Tateyamaria omphalii DOK1-4 isolated from seawater in Dokdo.</title>
        <authorList>
            <person name="Kim J.H."/>
            <person name="Chi W.-J."/>
        </authorList>
    </citation>
    <scope>NUCLEOTIDE SEQUENCE [LARGE SCALE GENOMIC DNA]</scope>
    <source>
        <strain evidence="2 3">DOK1-4</strain>
        <plasmid evidence="2 3">pDOK1-4-5</plasmid>
    </source>
</reference>
<geneLocation type="plasmid" evidence="2 3">
    <name>pDOK1-4-5</name>
</geneLocation>
<dbReference type="PANTHER" id="PTHR11102:SF160">
    <property type="entry name" value="ERAD-ASSOCIATED E3 UBIQUITIN-PROTEIN LIGASE COMPONENT HRD3"/>
    <property type="match status" value="1"/>
</dbReference>
<dbReference type="InterPro" id="IPR011990">
    <property type="entry name" value="TPR-like_helical_dom_sf"/>
</dbReference>
<dbReference type="PANTHER" id="PTHR11102">
    <property type="entry name" value="SEL-1-LIKE PROTEIN"/>
    <property type="match status" value="1"/>
</dbReference>
<keyword evidence="1" id="KW-0732">Signal</keyword>
<dbReference type="Gene3D" id="1.25.40.10">
    <property type="entry name" value="Tetratricopeptide repeat domain"/>
    <property type="match status" value="2"/>
</dbReference>
<evidence type="ECO:0008006" key="4">
    <source>
        <dbReference type="Google" id="ProtNLM"/>
    </source>
</evidence>
<dbReference type="InterPro" id="IPR006597">
    <property type="entry name" value="Sel1-like"/>
</dbReference>
<dbReference type="Proteomes" id="UP000186336">
    <property type="component" value="Plasmid pDOK1-4-5"/>
</dbReference>
<organism evidence="2 3">
    <name type="scientific">Tateyamaria omphalii</name>
    <dbReference type="NCBI Taxonomy" id="299262"/>
    <lineage>
        <taxon>Bacteria</taxon>
        <taxon>Pseudomonadati</taxon>
        <taxon>Pseudomonadota</taxon>
        <taxon>Alphaproteobacteria</taxon>
        <taxon>Rhodobacterales</taxon>
        <taxon>Roseobacteraceae</taxon>
        <taxon>Tateyamaria</taxon>
    </lineage>
</organism>
<protein>
    <recommendedName>
        <fullName evidence="4">Sel1 repeat family protein</fullName>
    </recommendedName>
</protein>
<keyword evidence="3" id="KW-1185">Reference proteome</keyword>
<dbReference type="AlphaFoldDB" id="A0A1P8N222"/>